<dbReference type="Pfam" id="PF09507">
    <property type="entry name" value="CDC27"/>
    <property type="match status" value="1"/>
</dbReference>
<organism evidence="6 7">
    <name type="scientific">Iris pallida</name>
    <name type="common">Sweet iris</name>
    <dbReference type="NCBI Taxonomy" id="29817"/>
    <lineage>
        <taxon>Eukaryota</taxon>
        <taxon>Viridiplantae</taxon>
        <taxon>Streptophyta</taxon>
        <taxon>Embryophyta</taxon>
        <taxon>Tracheophyta</taxon>
        <taxon>Spermatophyta</taxon>
        <taxon>Magnoliopsida</taxon>
        <taxon>Liliopsida</taxon>
        <taxon>Asparagales</taxon>
        <taxon>Iridaceae</taxon>
        <taxon>Iridoideae</taxon>
        <taxon>Irideae</taxon>
        <taxon>Iris</taxon>
    </lineage>
</organism>
<proteinExistence type="predicted"/>
<name>A0AAX6HPQ8_IRIPA</name>
<feature type="compositionally biased region" description="Polar residues" evidence="5">
    <location>
        <begin position="391"/>
        <end position="408"/>
    </location>
</feature>
<feature type="region of interest" description="Disordered" evidence="5">
    <location>
        <begin position="170"/>
        <end position="271"/>
    </location>
</feature>
<gene>
    <name evidence="6" type="ORF">M6B38_301690</name>
</gene>
<evidence type="ECO:0000256" key="5">
    <source>
        <dbReference type="SAM" id="MobiDB-lite"/>
    </source>
</evidence>
<evidence type="ECO:0000256" key="2">
    <source>
        <dbReference type="ARBA" id="ARBA00017589"/>
    </source>
</evidence>
<accession>A0AAX6HPQ8</accession>
<dbReference type="PANTHER" id="PTHR17598:SF13">
    <property type="entry name" value="DNA POLYMERASE DELTA SUBUNIT 3"/>
    <property type="match status" value="1"/>
</dbReference>
<comment type="caution">
    <text evidence="6">The sequence shown here is derived from an EMBL/GenBank/DDBJ whole genome shotgun (WGS) entry which is preliminary data.</text>
</comment>
<dbReference type="Gene3D" id="3.90.1030.20">
    <property type="entry name" value="DNA polymerase delta, p66 (Cdc27) subunit, wHTH domain"/>
    <property type="match status" value="1"/>
</dbReference>
<dbReference type="EMBL" id="JANAVB010007596">
    <property type="protein sequence ID" value="KAJ6842547.1"/>
    <property type="molecule type" value="Genomic_DNA"/>
</dbReference>
<protein>
    <recommendedName>
        <fullName evidence="2">DNA polymerase delta subunit 3</fullName>
    </recommendedName>
</protein>
<evidence type="ECO:0000313" key="6">
    <source>
        <dbReference type="EMBL" id="KAJ6842547.1"/>
    </source>
</evidence>
<keyword evidence="3" id="KW-0235">DNA replication</keyword>
<feature type="compositionally biased region" description="Basic and acidic residues" evidence="5">
    <location>
        <begin position="364"/>
        <end position="390"/>
    </location>
</feature>
<keyword evidence="7" id="KW-1185">Reference proteome</keyword>
<reference evidence="6" key="1">
    <citation type="journal article" date="2023" name="GigaByte">
        <title>Genome assembly of the bearded iris, Iris pallida Lam.</title>
        <authorList>
            <person name="Bruccoleri R.E."/>
            <person name="Oakeley E.J."/>
            <person name="Faust A.M.E."/>
            <person name="Altorfer M."/>
            <person name="Dessus-Babus S."/>
            <person name="Burckhardt D."/>
            <person name="Oertli M."/>
            <person name="Naumann U."/>
            <person name="Petersen F."/>
            <person name="Wong J."/>
        </authorList>
    </citation>
    <scope>NUCLEOTIDE SEQUENCE</scope>
    <source>
        <strain evidence="6">GSM-AAB239-AS_SAM_17_03QT</strain>
    </source>
</reference>
<evidence type="ECO:0000256" key="1">
    <source>
        <dbReference type="ARBA" id="ARBA00004123"/>
    </source>
</evidence>
<dbReference type="GO" id="GO:0006297">
    <property type="term" value="P:nucleotide-excision repair, DNA gap filling"/>
    <property type="evidence" value="ECO:0007669"/>
    <property type="project" value="TreeGrafter"/>
</dbReference>
<evidence type="ECO:0000313" key="7">
    <source>
        <dbReference type="Proteomes" id="UP001140949"/>
    </source>
</evidence>
<dbReference type="PANTHER" id="PTHR17598">
    <property type="entry name" value="DNA POLYMERASE DELTA SUBUNIT 3"/>
    <property type="match status" value="1"/>
</dbReference>
<dbReference type="GO" id="GO:0043625">
    <property type="term" value="C:delta DNA polymerase complex"/>
    <property type="evidence" value="ECO:0007669"/>
    <property type="project" value="InterPro"/>
</dbReference>
<dbReference type="Proteomes" id="UP001140949">
    <property type="component" value="Unassembled WGS sequence"/>
</dbReference>
<feature type="compositionally biased region" description="Basic and acidic residues" evidence="5">
    <location>
        <begin position="413"/>
        <end position="431"/>
    </location>
</feature>
<comment type="subcellular location">
    <subcellularLocation>
        <location evidence="1">Nucleus</location>
    </subcellularLocation>
</comment>
<dbReference type="InterPro" id="IPR019038">
    <property type="entry name" value="POLD3"/>
</dbReference>
<evidence type="ECO:0000256" key="3">
    <source>
        <dbReference type="ARBA" id="ARBA00022705"/>
    </source>
</evidence>
<reference evidence="6" key="2">
    <citation type="submission" date="2023-04" db="EMBL/GenBank/DDBJ databases">
        <authorList>
            <person name="Bruccoleri R.E."/>
            <person name="Oakeley E.J."/>
            <person name="Faust A.-M."/>
            <person name="Dessus-Babus S."/>
            <person name="Altorfer M."/>
            <person name="Burckhardt D."/>
            <person name="Oertli M."/>
            <person name="Naumann U."/>
            <person name="Petersen F."/>
            <person name="Wong J."/>
        </authorList>
    </citation>
    <scope>NUCLEOTIDE SEQUENCE</scope>
    <source>
        <strain evidence="6">GSM-AAB239-AS_SAM_17_03QT</strain>
        <tissue evidence="6">Leaf</tissue>
    </source>
</reference>
<evidence type="ECO:0000256" key="4">
    <source>
        <dbReference type="ARBA" id="ARBA00023242"/>
    </source>
</evidence>
<dbReference type="FunFam" id="3.90.1030.20:FF:000002">
    <property type="entry name" value="DNA polymerase delta subunit"/>
    <property type="match status" value="1"/>
</dbReference>
<feature type="compositionally biased region" description="Basic and acidic residues" evidence="5">
    <location>
        <begin position="450"/>
        <end position="460"/>
    </location>
</feature>
<dbReference type="GO" id="GO:0003887">
    <property type="term" value="F:DNA-directed DNA polymerase activity"/>
    <property type="evidence" value="ECO:0007669"/>
    <property type="project" value="TreeGrafter"/>
</dbReference>
<dbReference type="GO" id="GO:1904161">
    <property type="term" value="P:DNA synthesis involved in UV-damage excision repair"/>
    <property type="evidence" value="ECO:0007669"/>
    <property type="project" value="TreeGrafter"/>
</dbReference>
<dbReference type="GO" id="GO:0006271">
    <property type="term" value="P:DNA strand elongation involved in DNA replication"/>
    <property type="evidence" value="ECO:0007669"/>
    <property type="project" value="TreeGrafter"/>
</dbReference>
<keyword evidence="4" id="KW-0539">Nucleus</keyword>
<dbReference type="InterPro" id="IPR041913">
    <property type="entry name" value="POLD3_sf"/>
</dbReference>
<sequence length="529" mass="58088">MAEEETLEIFNQIQALVSDQLQVVSYKWLSRTFSVSSNHAKRLLHEFVRKHRNELEVVYTLSGWVKDNPQIYCIRLASGRNLAEVKKEFKDRCSVQVYSVQTCIPKDLAVLWSAEFVQAEQLFGQPSTTENCLRDNRFCGVSNSYVKRTVDGKSVSAVSQLKNDTKISVKPKANSILKDSTSQPPQGPVAESSMKHGIQPSFIGSAGVKDERTAPVMDQSAKPHLAKESTPTVHTTKKKVQNEKTSSGNGGSLASLWGRASEKPKPSNPAVSTTIDVTNASFSAEAQISVHEAADVLSSDDDGPGFNHKRELNGASNRKRRVLMDFSDDDEDENVANLASPGPPYVHTFSDSLHDEGKLIMEKKNPSFEHHKEDKSEVKQEKLEEGDSRLSTENVLRGGNNKNITGINLQKKPQIDTPKEHADTIGHKSGTDKIATSASSSPKRRKVLKTRTDERGREVTEVVWEDEAGTEKNMKNNDVGNRPTVENKAPAAGTNTSTNPASKPGNKKPAKGGGKDAKQGNILSFFKKV</sequence>
<dbReference type="AlphaFoldDB" id="A0AAX6HPQ8"/>
<feature type="region of interest" description="Disordered" evidence="5">
    <location>
        <begin position="364"/>
        <end position="529"/>
    </location>
</feature>